<dbReference type="InterPro" id="IPR014314">
    <property type="entry name" value="Succ_DH_cytb556"/>
</dbReference>
<comment type="subunit">
    <text evidence="12">Part of an enzyme complex containing four subunits: a flavoprotein, an iron-sulfur protein, plus two membrane-anchoring proteins, SdhC and SdhD. The complex can form homotrimers.</text>
</comment>
<evidence type="ECO:0000256" key="7">
    <source>
        <dbReference type="ARBA" id="ARBA00022692"/>
    </source>
</evidence>
<dbReference type="PROSITE" id="PS01000">
    <property type="entry name" value="SDH_CYT_1"/>
    <property type="match status" value="1"/>
</dbReference>
<evidence type="ECO:0000256" key="10">
    <source>
        <dbReference type="ARBA" id="ARBA00023004"/>
    </source>
</evidence>
<feature type="transmembrane region" description="Helical" evidence="13">
    <location>
        <begin position="36"/>
        <end position="53"/>
    </location>
</feature>
<dbReference type="Pfam" id="PF01127">
    <property type="entry name" value="Sdh_cyt"/>
    <property type="match status" value="1"/>
</dbReference>
<evidence type="ECO:0000256" key="11">
    <source>
        <dbReference type="ARBA" id="ARBA00023136"/>
    </source>
</evidence>
<dbReference type="RefSeq" id="WP_250223518.1">
    <property type="nucleotide sequence ID" value="NZ_CP097762.1"/>
</dbReference>
<gene>
    <name evidence="14" type="primary">sdhC</name>
    <name evidence="14" type="ORF">M9405_01560</name>
</gene>
<accession>A0ABY4SVM0</accession>
<comment type="function">
    <text evidence="2">Membrane-anchoring subunit of succinate dehydrogenase (SDH).</text>
</comment>
<keyword evidence="7 13" id="KW-0812">Transmembrane</keyword>
<proteinExistence type="inferred from homology"/>
<dbReference type="InterPro" id="IPR000701">
    <property type="entry name" value="SuccDH_FuR_B_TM-su"/>
</dbReference>
<keyword evidence="10" id="KW-0408">Iron</keyword>
<feature type="transmembrane region" description="Helical" evidence="13">
    <location>
        <begin position="109"/>
        <end position="132"/>
    </location>
</feature>
<dbReference type="PANTHER" id="PTHR10978">
    <property type="entry name" value="SUCCINATE DEHYDROGENASE CYTOCHROME B560 SUBUNIT"/>
    <property type="match status" value="1"/>
</dbReference>
<evidence type="ECO:0000256" key="6">
    <source>
        <dbReference type="ARBA" id="ARBA00022617"/>
    </source>
</evidence>
<dbReference type="InterPro" id="IPR018495">
    <property type="entry name" value="Succ_DH_cyt_bsu_CS"/>
</dbReference>
<evidence type="ECO:0000256" key="13">
    <source>
        <dbReference type="SAM" id="Phobius"/>
    </source>
</evidence>
<evidence type="ECO:0000256" key="3">
    <source>
        <dbReference type="ARBA" id="ARBA00004141"/>
    </source>
</evidence>
<evidence type="ECO:0000256" key="12">
    <source>
        <dbReference type="ARBA" id="ARBA00025912"/>
    </source>
</evidence>
<feature type="transmembrane region" description="Helical" evidence="13">
    <location>
        <begin position="65"/>
        <end position="89"/>
    </location>
</feature>
<dbReference type="CDD" id="cd03499">
    <property type="entry name" value="SQR_TypeC_SdhC"/>
    <property type="match status" value="1"/>
</dbReference>
<dbReference type="NCBIfam" id="TIGR02970">
    <property type="entry name" value="succ_dehyd_cytB"/>
    <property type="match status" value="1"/>
</dbReference>
<evidence type="ECO:0000313" key="15">
    <source>
        <dbReference type="Proteomes" id="UP001056834"/>
    </source>
</evidence>
<dbReference type="Gene3D" id="1.20.1300.10">
    <property type="entry name" value="Fumarate reductase/succinate dehydrogenase, transmembrane subunit"/>
    <property type="match status" value="1"/>
</dbReference>
<evidence type="ECO:0000256" key="9">
    <source>
        <dbReference type="ARBA" id="ARBA00022989"/>
    </source>
</evidence>
<dbReference type="SUPFAM" id="SSF81343">
    <property type="entry name" value="Fumarate reductase respiratory complex transmembrane subunits"/>
    <property type="match status" value="1"/>
</dbReference>
<evidence type="ECO:0000256" key="5">
    <source>
        <dbReference type="ARBA" id="ARBA00020076"/>
    </source>
</evidence>
<comment type="subcellular location">
    <subcellularLocation>
        <location evidence="3">Membrane</location>
        <topology evidence="3">Multi-pass membrane protein</topology>
    </subcellularLocation>
</comment>
<dbReference type="PIRSF" id="PIRSF000178">
    <property type="entry name" value="SDH_cyt_b560"/>
    <property type="match status" value="1"/>
</dbReference>
<keyword evidence="15" id="KW-1185">Reference proteome</keyword>
<keyword evidence="8" id="KW-0479">Metal-binding</keyword>
<sequence>MMNKDHNTSRPIHLNLNITQLPISAIASIFHRISGFLLFIAIGPILWLLQLSLSSQDNFYKIQKIFLENFFILRTFIYSVIITLIYHIFAGIRQILIDFGYLHQTLFTGIISAKIIFILTILISIIIGFLIWHP</sequence>
<reference evidence="14" key="1">
    <citation type="submission" date="2022-05" db="EMBL/GenBank/DDBJ databases">
        <title>Impact of host demography and evolutionary history on endosymbiont molecular evolution: a test in carpenter ants (Genus Camponotus) and their Blochmannia endosymbionts.</title>
        <authorList>
            <person name="Manthey J.D."/>
            <person name="Giron J.C."/>
            <person name="Hruska J.P."/>
        </authorList>
    </citation>
    <scope>NUCLEOTIDE SEQUENCE</scope>
    <source>
        <strain evidence="14">C-006</strain>
    </source>
</reference>
<name>A0ABY4SVM0_9ENTR</name>
<keyword evidence="6" id="KW-0349">Heme</keyword>
<evidence type="ECO:0000256" key="2">
    <source>
        <dbReference type="ARBA" id="ARBA00004050"/>
    </source>
</evidence>
<evidence type="ECO:0000313" key="14">
    <source>
        <dbReference type="EMBL" id="URJ25387.1"/>
    </source>
</evidence>
<comment type="similarity">
    <text evidence="4">Belongs to the cytochrome b560 family.</text>
</comment>
<dbReference type="EMBL" id="CP097762">
    <property type="protein sequence ID" value="URJ25387.1"/>
    <property type="molecule type" value="Genomic_DNA"/>
</dbReference>
<evidence type="ECO:0000256" key="8">
    <source>
        <dbReference type="ARBA" id="ARBA00022723"/>
    </source>
</evidence>
<evidence type="ECO:0000256" key="4">
    <source>
        <dbReference type="ARBA" id="ARBA00007244"/>
    </source>
</evidence>
<dbReference type="InterPro" id="IPR034804">
    <property type="entry name" value="SQR/QFR_C/D"/>
</dbReference>
<evidence type="ECO:0000256" key="1">
    <source>
        <dbReference type="ARBA" id="ARBA00001971"/>
    </source>
</evidence>
<organism evidence="14 15">
    <name type="scientific">Candidatus Blochmannia ocreatus</name>
    <name type="common">nom. nud.</name>
    <dbReference type="NCBI Taxonomy" id="251538"/>
    <lineage>
        <taxon>Bacteria</taxon>
        <taxon>Pseudomonadati</taxon>
        <taxon>Pseudomonadota</taxon>
        <taxon>Gammaproteobacteria</taxon>
        <taxon>Enterobacterales</taxon>
        <taxon>Enterobacteriaceae</taxon>
        <taxon>ant endosymbionts</taxon>
        <taxon>Candidatus Blochmanniella</taxon>
    </lineage>
</organism>
<protein>
    <recommendedName>
        <fullName evidence="5">Succinate dehydrogenase cytochrome b556 subunit</fullName>
    </recommendedName>
</protein>
<keyword evidence="11 13" id="KW-0472">Membrane</keyword>
<comment type="cofactor">
    <cofactor evidence="1">
        <name>heme</name>
        <dbReference type="ChEBI" id="CHEBI:30413"/>
    </cofactor>
</comment>
<keyword evidence="9 13" id="KW-1133">Transmembrane helix</keyword>
<dbReference type="PANTHER" id="PTHR10978:SF5">
    <property type="entry name" value="SUCCINATE DEHYDROGENASE CYTOCHROME B560 SUBUNIT, MITOCHONDRIAL"/>
    <property type="match status" value="1"/>
</dbReference>
<dbReference type="Proteomes" id="UP001056834">
    <property type="component" value="Chromosome"/>
</dbReference>